<feature type="region of interest" description="Disordered" evidence="1">
    <location>
        <begin position="73"/>
        <end position="97"/>
    </location>
</feature>
<evidence type="ECO:0000256" key="1">
    <source>
        <dbReference type="SAM" id="MobiDB-lite"/>
    </source>
</evidence>
<protein>
    <submittedName>
        <fullName evidence="4">Uncharacterized protein LOC107434173</fullName>
    </submittedName>
</protein>
<reference evidence="4" key="1">
    <citation type="submission" date="2025-08" db="UniProtKB">
        <authorList>
            <consortium name="RefSeq"/>
        </authorList>
    </citation>
    <scope>IDENTIFICATION</scope>
    <source>
        <tissue evidence="4">Seedling</tissue>
    </source>
</reference>
<dbReference type="PANTHER" id="PTHR36245">
    <property type="entry name" value="GLYCINE-RICH PROTEIN DOT1-LIKE"/>
    <property type="match status" value="1"/>
</dbReference>
<keyword evidence="3" id="KW-1185">Reference proteome</keyword>
<keyword evidence="2" id="KW-0732">Signal</keyword>
<evidence type="ECO:0000256" key="2">
    <source>
        <dbReference type="SAM" id="SignalP"/>
    </source>
</evidence>
<dbReference type="GeneID" id="107434173"/>
<dbReference type="PANTHER" id="PTHR36245:SF7">
    <property type="entry name" value="GLYCINE-RICH PROTEIN"/>
    <property type="match status" value="1"/>
</dbReference>
<proteinExistence type="predicted"/>
<dbReference type="AlphaFoldDB" id="A0A6P4BE57"/>
<evidence type="ECO:0000313" key="4">
    <source>
        <dbReference type="RefSeq" id="XP_015901089.2"/>
    </source>
</evidence>
<dbReference type="KEGG" id="zju:107434173"/>
<gene>
    <name evidence="4" type="primary">LOC107434173</name>
</gene>
<evidence type="ECO:0000313" key="3">
    <source>
        <dbReference type="Proteomes" id="UP001652623"/>
    </source>
</evidence>
<organism evidence="3 4">
    <name type="scientific">Ziziphus jujuba</name>
    <name type="common">Chinese jujube</name>
    <name type="synonym">Ziziphus sativa</name>
    <dbReference type="NCBI Taxonomy" id="326968"/>
    <lineage>
        <taxon>Eukaryota</taxon>
        <taxon>Viridiplantae</taxon>
        <taxon>Streptophyta</taxon>
        <taxon>Embryophyta</taxon>
        <taxon>Tracheophyta</taxon>
        <taxon>Spermatophyta</taxon>
        <taxon>Magnoliopsida</taxon>
        <taxon>eudicotyledons</taxon>
        <taxon>Gunneridae</taxon>
        <taxon>Pentapetalae</taxon>
        <taxon>rosids</taxon>
        <taxon>fabids</taxon>
        <taxon>Rosales</taxon>
        <taxon>Rhamnaceae</taxon>
        <taxon>Paliureae</taxon>
        <taxon>Ziziphus</taxon>
    </lineage>
</organism>
<dbReference type="InParanoid" id="A0A6P4BE57"/>
<name>A0A6P4BE57_ZIZJJ</name>
<feature type="signal peptide" evidence="2">
    <location>
        <begin position="1"/>
        <end position="21"/>
    </location>
</feature>
<sequence>MGNKEIRLVFIFLFSLLYVFAYSSPLQETLTSDIVQEINLENKGTNAPSKNGIDGGENGNSKIKHSSKFSYGYAHRGAGGNGGQSTDNGRTPNPQGGANYVPVYAAGAVNNRHPVHRGAGNSNQNCKGLSTIIPTTIISLVHFYVTFRY</sequence>
<dbReference type="Proteomes" id="UP001652623">
    <property type="component" value="Chromosome 8"/>
</dbReference>
<feature type="chain" id="PRO_5047040424" evidence="2">
    <location>
        <begin position="22"/>
        <end position="149"/>
    </location>
</feature>
<dbReference type="RefSeq" id="XP_015901089.2">
    <property type="nucleotide sequence ID" value="XM_016045603.4"/>
</dbReference>
<accession>A0A6P4BE57</accession>
<feature type="compositionally biased region" description="Polar residues" evidence="1">
    <location>
        <begin position="84"/>
        <end position="96"/>
    </location>
</feature>
<feature type="region of interest" description="Disordered" evidence="1">
    <location>
        <begin position="43"/>
        <end position="62"/>
    </location>
</feature>